<dbReference type="AlphaFoldDB" id="A0A5E4Q0R5"/>
<evidence type="ECO:0000313" key="5">
    <source>
        <dbReference type="EMBL" id="VVC90643.1"/>
    </source>
</evidence>
<evidence type="ECO:0000259" key="4">
    <source>
        <dbReference type="Pfam" id="PF04500"/>
    </source>
</evidence>
<gene>
    <name evidence="5" type="ORF">LSINAPIS_LOCUS3510</name>
</gene>
<dbReference type="Proteomes" id="UP000324832">
    <property type="component" value="Unassembled WGS sequence"/>
</dbReference>
<evidence type="ECO:0000256" key="3">
    <source>
        <dbReference type="ARBA" id="ARBA00022833"/>
    </source>
</evidence>
<keyword evidence="3" id="KW-0862">Zinc</keyword>
<dbReference type="Gene3D" id="2.20.25.240">
    <property type="match status" value="1"/>
</dbReference>
<organism evidence="5 6">
    <name type="scientific">Leptidea sinapis</name>
    <dbReference type="NCBI Taxonomy" id="189913"/>
    <lineage>
        <taxon>Eukaryota</taxon>
        <taxon>Metazoa</taxon>
        <taxon>Ecdysozoa</taxon>
        <taxon>Arthropoda</taxon>
        <taxon>Hexapoda</taxon>
        <taxon>Insecta</taxon>
        <taxon>Pterygota</taxon>
        <taxon>Neoptera</taxon>
        <taxon>Endopterygota</taxon>
        <taxon>Lepidoptera</taxon>
        <taxon>Glossata</taxon>
        <taxon>Ditrysia</taxon>
        <taxon>Papilionoidea</taxon>
        <taxon>Pieridae</taxon>
        <taxon>Dismorphiinae</taxon>
        <taxon>Leptidea</taxon>
    </lineage>
</organism>
<feature type="domain" description="FLYWCH-type" evidence="4">
    <location>
        <begin position="22"/>
        <end position="82"/>
    </location>
</feature>
<name>A0A5E4Q0R5_9NEOP</name>
<dbReference type="GO" id="GO:0008270">
    <property type="term" value="F:zinc ion binding"/>
    <property type="evidence" value="ECO:0007669"/>
    <property type="project" value="UniProtKB-KW"/>
</dbReference>
<accession>A0A5E4Q0R5</accession>
<keyword evidence="6" id="KW-1185">Reference proteome</keyword>
<reference evidence="5 6" key="1">
    <citation type="submission" date="2017-07" db="EMBL/GenBank/DDBJ databases">
        <authorList>
            <person name="Talla V."/>
            <person name="Backstrom N."/>
        </authorList>
    </citation>
    <scope>NUCLEOTIDE SEQUENCE [LARGE SCALE GENOMIC DNA]</scope>
</reference>
<dbReference type="EMBL" id="FZQP02000837">
    <property type="protein sequence ID" value="VVC90643.1"/>
    <property type="molecule type" value="Genomic_DNA"/>
</dbReference>
<keyword evidence="2" id="KW-0863">Zinc-finger</keyword>
<protein>
    <recommendedName>
        <fullName evidence="4">FLYWCH-type domain-containing protein</fullName>
    </recommendedName>
</protein>
<dbReference type="Pfam" id="PF04500">
    <property type="entry name" value="FLYWCH"/>
    <property type="match status" value="1"/>
</dbReference>
<evidence type="ECO:0000256" key="1">
    <source>
        <dbReference type="ARBA" id="ARBA00022723"/>
    </source>
</evidence>
<proteinExistence type="predicted"/>
<keyword evidence="1" id="KW-0479">Metal-binding</keyword>
<dbReference type="InterPro" id="IPR007588">
    <property type="entry name" value="Znf_FLYWCH"/>
</dbReference>
<evidence type="ECO:0000313" key="6">
    <source>
        <dbReference type="Proteomes" id="UP000324832"/>
    </source>
</evidence>
<evidence type="ECO:0000256" key="2">
    <source>
        <dbReference type="ARBA" id="ARBA00022771"/>
    </source>
</evidence>
<sequence length="82" mass="9644">MDPMMLRLILKQVEYANPTITLSRYGKPVMQIGRYRYNRRSVQYKGSKVQWVCSKWASQLVCRASIMTINDEVVLVKNTHNH</sequence>